<keyword evidence="3 9" id="KW-0808">Transferase</keyword>
<dbReference type="GO" id="GO:1990883">
    <property type="term" value="F:18S rRNA cytidine N-acetyltransferase activity"/>
    <property type="evidence" value="ECO:0007669"/>
    <property type="project" value="TreeGrafter"/>
</dbReference>
<keyword evidence="4 9" id="KW-0819">tRNA processing</keyword>
<dbReference type="PANTHER" id="PTHR10925:SF5">
    <property type="entry name" value="RNA CYTIDINE ACETYLTRANSFERASE"/>
    <property type="match status" value="1"/>
</dbReference>
<keyword evidence="8 9" id="KW-0012">Acyltransferase</keyword>
<evidence type="ECO:0000259" key="10">
    <source>
        <dbReference type="PROSITE" id="PS51186"/>
    </source>
</evidence>
<dbReference type="SUPFAM" id="SSF52540">
    <property type="entry name" value="P-loop containing nucleoside triphosphate hydrolases"/>
    <property type="match status" value="1"/>
</dbReference>
<dbReference type="GO" id="GO:0005737">
    <property type="term" value="C:cytoplasm"/>
    <property type="evidence" value="ECO:0007669"/>
    <property type="project" value="UniProtKB-SubCell"/>
</dbReference>
<keyword evidence="1 9" id="KW-0963">Cytoplasm</keyword>
<reference evidence="11 12" key="1">
    <citation type="submission" date="2019-12" db="EMBL/GenBank/DDBJ databases">
        <title>The complete genome of the thermophilic, anoxygenic phototrophic gammaproteobacterium Thermochromatium tepidum.</title>
        <authorList>
            <person name="Sattley W.M."/>
            <person name="Swingley W.D."/>
            <person name="Burchell B.M."/>
            <person name="Gurbani S.A."/>
            <person name="Kujawa C.M."/>
            <person name="Nuccio D.A."/>
            <person name="Schladweiler J."/>
            <person name="Shaffer K.N."/>
            <person name="Stokes L.M."/>
            <person name="Touchman J.W."/>
            <person name="Blankenship R.E."/>
            <person name="Madigan M.T."/>
        </authorList>
    </citation>
    <scope>NUCLEOTIDE SEQUENCE [LARGE SCALE GENOMIC DNA]</scope>
    <source>
        <strain evidence="11 12">ATCC 43061</strain>
    </source>
</reference>
<comment type="catalytic activity">
    <reaction evidence="9">
        <text>cytidine(34) in elongator tRNA(Met) + acetyl-CoA + ATP + H2O = N(4)-acetylcytidine(34) in elongator tRNA(Met) + ADP + phosphate + CoA + H(+)</text>
        <dbReference type="Rhea" id="RHEA:43788"/>
        <dbReference type="Rhea" id="RHEA-COMP:10693"/>
        <dbReference type="Rhea" id="RHEA-COMP:10694"/>
        <dbReference type="ChEBI" id="CHEBI:15377"/>
        <dbReference type="ChEBI" id="CHEBI:15378"/>
        <dbReference type="ChEBI" id="CHEBI:30616"/>
        <dbReference type="ChEBI" id="CHEBI:43474"/>
        <dbReference type="ChEBI" id="CHEBI:57287"/>
        <dbReference type="ChEBI" id="CHEBI:57288"/>
        <dbReference type="ChEBI" id="CHEBI:74900"/>
        <dbReference type="ChEBI" id="CHEBI:82748"/>
        <dbReference type="ChEBI" id="CHEBI:456216"/>
        <dbReference type="EC" id="2.3.1.193"/>
    </reaction>
</comment>
<feature type="domain" description="N-acetyltransferase" evidence="10">
    <location>
        <begin position="390"/>
        <end position="563"/>
    </location>
</feature>
<evidence type="ECO:0000313" key="12">
    <source>
        <dbReference type="Proteomes" id="UP000426424"/>
    </source>
</evidence>
<evidence type="ECO:0000256" key="8">
    <source>
        <dbReference type="ARBA" id="ARBA00023315"/>
    </source>
</evidence>
<dbReference type="InterPro" id="IPR027417">
    <property type="entry name" value="P-loop_NTPase"/>
</dbReference>
<dbReference type="InterPro" id="IPR038321">
    <property type="entry name" value="TmcA_C_sf"/>
</dbReference>
<dbReference type="GO" id="GO:0005524">
    <property type="term" value="F:ATP binding"/>
    <property type="evidence" value="ECO:0007669"/>
    <property type="project" value="UniProtKB-UniRule"/>
</dbReference>
<dbReference type="Gene3D" id="3.40.50.300">
    <property type="entry name" value="P-loop containing nucleotide triphosphate hydrolases"/>
    <property type="match status" value="1"/>
</dbReference>
<keyword evidence="7 9" id="KW-0694">RNA-binding</keyword>
<feature type="binding site" evidence="9">
    <location>
        <position position="528"/>
    </location>
    <ligand>
        <name>acetyl-CoA</name>
        <dbReference type="ChEBI" id="CHEBI:57288"/>
    </ligand>
</feature>
<dbReference type="OrthoDB" id="5578851at2"/>
<keyword evidence="12" id="KW-1185">Reference proteome</keyword>
<organism evidence="11 12">
    <name type="scientific">Thermochromatium tepidum ATCC 43061</name>
    <dbReference type="NCBI Taxonomy" id="316276"/>
    <lineage>
        <taxon>Bacteria</taxon>
        <taxon>Pseudomonadati</taxon>
        <taxon>Pseudomonadota</taxon>
        <taxon>Gammaproteobacteria</taxon>
        <taxon>Chromatiales</taxon>
        <taxon>Chromatiaceae</taxon>
        <taxon>Thermochromatium</taxon>
    </lineage>
</organism>
<feature type="binding site" evidence="9">
    <location>
        <position position="341"/>
    </location>
    <ligand>
        <name>ATP</name>
        <dbReference type="ChEBI" id="CHEBI:30616"/>
    </ligand>
</feature>
<comment type="similarity">
    <text evidence="9">Belongs to the TmcA family.</text>
</comment>
<accession>A0A6I6E1Z3</accession>
<protein>
    <recommendedName>
        <fullName evidence="9">tRNA(Met) cytidine acetyltransferase TmcA</fullName>
        <ecNumber evidence="9">2.3.1.193</ecNumber>
    </recommendedName>
</protein>
<dbReference type="HAMAP" id="MF_01886">
    <property type="entry name" value="tRNA_acetyltr_TmcA"/>
    <property type="match status" value="1"/>
</dbReference>
<dbReference type="AlphaFoldDB" id="A0A6I6E1Z3"/>
<evidence type="ECO:0000256" key="7">
    <source>
        <dbReference type="ARBA" id="ARBA00022884"/>
    </source>
</evidence>
<dbReference type="PROSITE" id="PS51186">
    <property type="entry name" value="GNAT"/>
    <property type="match status" value="1"/>
</dbReference>
<gene>
    <name evidence="9" type="primary">tmcA</name>
    <name evidence="11" type="ORF">E6P07_00210</name>
</gene>
<feature type="binding site" evidence="9">
    <location>
        <position position="170"/>
    </location>
    <ligand>
        <name>ATP</name>
        <dbReference type="ChEBI" id="CHEBI:30616"/>
    </ligand>
</feature>
<dbReference type="Gene3D" id="1.20.120.890">
    <property type="entry name" value="tRNA(Met) cytidine acetyltransferase, tail domain"/>
    <property type="match status" value="1"/>
</dbReference>
<comment type="subcellular location">
    <subcellularLocation>
        <location evidence="9">Cytoplasm</location>
    </subcellularLocation>
</comment>
<sequence length="702" mass="75993">MRGTPEWTAAGARWVVAALPGLSRVCLAERPILTEPSQPLGSAAHLLGSELELLLLDLHGGFDPDGFGAATGAIRGGGLLVLLTPPPDEWARRPDPGSARIAVWPFEPETLSRRFIARLIAVLESDPDVVRIDQDERSVVTAPMPAPDPRGGRDWPSPFDDQIRPATADQAEAVAAILETARGWARRPLVLTAHRGRGKSAALGLAAGSLLLEGGRHLVVTAPRREAVATLYRHAEAVLRAVGLRLDLRRDASLGRGSLRFHSPANLVAHPPQADLVLVDEAAGIPTPLLAALLNHYTHIVFASTVHGYEGTGRGFEIRFRAILDRLIPGWRAIHLATPIRWAADDPLESLVFRALLLDAAPAASAAVLGATNEPHAQWLDRDALLQDETTLRELFGLLVLAHYQTRPLDLWMLLDGPNVRLLALRRAGHLIGALLVAAEGGMCDPKLRTAIFYGRRRPRGHLLPQTLSAHGGLLDAPLYRYWRVIRIVVHPAMRRRGLGRRLLTELQQTARAEQIDLLGASFGASVELLEFWSACGFTPAQIGTSRNAASGEHAVVVLKAVSEAGQALLEEAQRRLADGLPVWLAGPLRELDPEIAAMLIQSISGPPPASPEPNAWDAELDAFVAGHRTLEASLPLLSHLVRRHLTAALASGRIERQEAALLVAALLQYHPLTGLARGLGVQGRGRLLERIRAVFKRLVER</sequence>
<dbReference type="InterPro" id="IPR013562">
    <property type="entry name" value="TmcA/NAT10_N"/>
</dbReference>
<dbReference type="Gene3D" id="3.40.630.30">
    <property type="match status" value="1"/>
</dbReference>
<dbReference type="Pfam" id="PF13718">
    <property type="entry name" value="GNAT_acetyltr_2"/>
    <property type="match status" value="1"/>
</dbReference>
<dbReference type="GO" id="GO:1904812">
    <property type="term" value="P:rRNA acetylation involved in maturation of SSU-rRNA"/>
    <property type="evidence" value="ECO:0007669"/>
    <property type="project" value="TreeGrafter"/>
</dbReference>
<name>A0A6I6E1Z3_THETI</name>
<keyword evidence="6 9" id="KW-0067">ATP-binding</keyword>
<keyword evidence="2 9" id="KW-0820">tRNA-binding</keyword>
<evidence type="ECO:0000256" key="1">
    <source>
        <dbReference type="ARBA" id="ARBA00022490"/>
    </source>
</evidence>
<evidence type="ECO:0000256" key="2">
    <source>
        <dbReference type="ARBA" id="ARBA00022555"/>
    </source>
</evidence>
<dbReference type="EMBL" id="CP039268">
    <property type="protein sequence ID" value="QGU33914.1"/>
    <property type="molecule type" value="Genomic_DNA"/>
</dbReference>
<dbReference type="InterPro" id="IPR024914">
    <property type="entry name" value="tRNA_acetyltr_TmcA"/>
</dbReference>
<comment type="function">
    <text evidence="9">Catalyzes the formation of N(4)-acetylcytidine (ac(4)C) at the wobble position of tRNA(Met), by using acetyl-CoA as an acetyl donor and ATP (or GTP).</text>
</comment>
<evidence type="ECO:0000256" key="5">
    <source>
        <dbReference type="ARBA" id="ARBA00022741"/>
    </source>
</evidence>
<evidence type="ECO:0000256" key="4">
    <source>
        <dbReference type="ARBA" id="ARBA00022694"/>
    </source>
</evidence>
<dbReference type="InterPro" id="IPR032672">
    <property type="entry name" value="TmcA/NAT10/Kre33"/>
</dbReference>
<dbReference type="Pfam" id="PF08351">
    <property type="entry name" value="TmcA_N"/>
    <property type="match status" value="1"/>
</dbReference>
<dbReference type="Pfam" id="PF05127">
    <property type="entry name" value="NAT10_TcmA_helicase"/>
    <property type="match status" value="1"/>
</dbReference>
<dbReference type="Proteomes" id="UP000426424">
    <property type="component" value="Chromosome"/>
</dbReference>
<dbReference type="InterPro" id="IPR007807">
    <property type="entry name" value="TcmA/NAT10_helicase"/>
</dbReference>
<dbReference type="InterPro" id="IPR016181">
    <property type="entry name" value="Acyl_CoA_acyltransferase"/>
</dbReference>
<dbReference type="GO" id="GO:0002101">
    <property type="term" value="P:tRNA wobble cytosine modification"/>
    <property type="evidence" value="ECO:0007669"/>
    <property type="project" value="UniProtKB-UniRule"/>
</dbReference>
<keyword evidence="5 9" id="KW-0547">Nucleotide-binding</keyword>
<dbReference type="PANTHER" id="PTHR10925">
    <property type="entry name" value="N-ACETYLTRANSFERASE 10"/>
    <property type="match status" value="1"/>
</dbReference>
<comment type="caution">
    <text evidence="9">Lacks conserved residue(s) required for the propagation of feature annotation.</text>
</comment>
<evidence type="ECO:0000256" key="9">
    <source>
        <dbReference type="HAMAP-Rule" id="MF_01886"/>
    </source>
</evidence>
<dbReference type="EC" id="2.3.1.193" evidence="9"/>
<dbReference type="GO" id="GO:0051391">
    <property type="term" value="P:tRNA acetylation"/>
    <property type="evidence" value="ECO:0007669"/>
    <property type="project" value="UniProtKB-UniRule"/>
</dbReference>
<dbReference type="Gene3D" id="3.40.50.11040">
    <property type="match status" value="1"/>
</dbReference>
<evidence type="ECO:0000256" key="6">
    <source>
        <dbReference type="ARBA" id="ARBA00022840"/>
    </source>
</evidence>
<dbReference type="GO" id="GO:0051392">
    <property type="term" value="F:tRNA cytidine N4-acetyltransferase activity"/>
    <property type="evidence" value="ECO:0007669"/>
    <property type="project" value="UniProtKB-UniRule"/>
</dbReference>
<evidence type="ECO:0000313" key="11">
    <source>
        <dbReference type="EMBL" id="QGU33914.1"/>
    </source>
</evidence>
<proteinExistence type="inferred from homology"/>
<dbReference type="InterPro" id="IPR000182">
    <property type="entry name" value="GNAT_dom"/>
</dbReference>
<dbReference type="SUPFAM" id="SSF55729">
    <property type="entry name" value="Acyl-CoA N-acyltransferases (Nat)"/>
    <property type="match status" value="1"/>
</dbReference>
<evidence type="ECO:0000256" key="3">
    <source>
        <dbReference type="ARBA" id="ARBA00022679"/>
    </source>
</evidence>
<dbReference type="GO" id="GO:0000049">
    <property type="term" value="F:tRNA binding"/>
    <property type="evidence" value="ECO:0007669"/>
    <property type="project" value="UniProtKB-UniRule"/>
</dbReference>
<dbReference type="KEGG" id="ttp:E6P07_00210"/>